<keyword evidence="3" id="KW-1185">Reference proteome</keyword>
<evidence type="ECO:0000259" key="1">
    <source>
        <dbReference type="Pfam" id="PF07045"/>
    </source>
</evidence>
<protein>
    <recommendedName>
        <fullName evidence="1">DUF1330 domain-containing protein</fullName>
    </recommendedName>
</protein>
<dbReference type="Proteomes" id="UP000634139">
    <property type="component" value="Unassembled WGS sequence"/>
</dbReference>
<name>A0A918RJX3_9SPHN</name>
<dbReference type="Pfam" id="PF07045">
    <property type="entry name" value="DUF1330"/>
    <property type="match status" value="1"/>
</dbReference>
<dbReference type="SUPFAM" id="SSF54909">
    <property type="entry name" value="Dimeric alpha+beta barrel"/>
    <property type="match status" value="1"/>
</dbReference>
<proteinExistence type="predicted"/>
<reference evidence="2" key="2">
    <citation type="submission" date="2020-09" db="EMBL/GenBank/DDBJ databases">
        <authorList>
            <person name="Sun Q."/>
            <person name="Kim S."/>
        </authorList>
    </citation>
    <scope>NUCLEOTIDE SEQUENCE</scope>
    <source>
        <strain evidence="2">KCTC 32422</strain>
    </source>
</reference>
<dbReference type="AlphaFoldDB" id="A0A918RJX3"/>
<accession>A0A918RJX3</accession>
<dbReference type="InterPro" id="IPR011008">
    <property type="entry name" value="Dimeric_a/b-barrel"/>
</dbReference>
<comment type="caution">
    <text evidence="2">The sequence shown here is derived from an EMBL/GenBank/DDBJ whole genome shotgun (WGS) entry which is preliminary data.</text>
</comment>
<gene>
    <name evidence="2" type="ORF">GCM10011617_21950</name>
</gene>
<sequence>MAAYIVFTKEREHDADAMAEYAGKARAAGAGHPIKPLAFYGAIETLEGPEAAGAVIVEFPTMEDARAWYNSPAYQEARAHRFQGADYRVFLTQGV</sequence>
<organism evidence="2 3">
    <name type="scientific">Novosphingobium arvoryzae</name>
    <dbReference type="NCBI Taxonomy" id="1256514"/>
    <lineage>
        <taxon>Bacteria</taxon>
        <taxon>Pseudomonadati</taxon>
        <taxon>Pseudomonadota</taxon>
        <taxon>Alphaproteobacteria</taxon>
        <taxon>Sphingomonadales</taxon>
        <taxon>Sphingomonadaceae</taxon>
        <taxon>Novosphingobium</taxon>
    </lineage>
</organism>
<dbReference type="RefSeq" id="WP_189541468.1">
    <property type="nucleotide sequence ID" value="NZ_BMZD01000005.1"/>
</dbReference>
<dbReference type="EMBL" id="BMZD01000005">
    <property type="protein sequence ID" value="GHA00906.1"/>
    <property type="molecule type" value="Genomic_DNA"/>
</dbReference>
<reference evidence="2" key="1">
    <citation type="journal article" date="2014" name="Int. J. Syst. Evol. Microbiol.">
        <title>Complete genome sequence of Corynebacterium casei LMG S-19264T (=DSM 44701T), isolated from a smear-ripened cheese.</title>
        <authorList>
            <consortium name="US DOE Joint Genome Institute (JGI-PGF)"/>
            <person name="Walter F."/>
            <person name="Albersmeier A."/>
            <person name="Kalinowski J."/>
            <person name="Ruckert C."/>
        </authorList>
    </citation>
    <scope>NUCLEOTIDE SEQUENCE</scope>
    <source>
        <strain evidence="2">KCTC 32422</strain>
    </source>
</reference>
<evidence type="ECO:0000313" key="2">
    <source>
        <dbReference type="EMBL" id="GHA00906.1"/>
    </source>
</evidence>
<dbReference type="Gene3D" id="3.30.70.100">
    <property type="match status" value="1"/>
</dbReference>
<feature type="domain" description="DUF1330" evidence="1">
    <location>
        <begin position="3"/>
        <end position="95"/>
    </location>
</feature>
<dbReference type="InterPro" id="IPR010753">
    <property type="entry name" value="DUF1330"/>
</dbReference>
<evidence type="ECO:0000313" key="3">
    <source>
        <dbReference type="Proteomes" id="UP000634139"/>
    </source>
</evidence>